<dbReference type="InterPro" id="IPR003593">
    <property type="entry name" value="AAA+_ATPase"/>
</dbReference>
<evidence type="ECO:0000256" key="5">
    <source>
        <dbReference type="SAM" id="MobiDB-lite"/>
    </source>
</evidence>
<reference evidence="7 8" key="1">
    <citation type="submission" date="2016-10" db="EMBL/GenBank/DDBJ databases">
        <authorList>
            <person name="de Groot N.N."/>
        </authorList>
    </citation>
    <scope>NUCLEOTIDE SEQUENCE [LARGE SCALE GENOMIC DNA]</scope>
    <source>
        <strain evidence="7 8">CPCC 201354</strain>
    </source>
</reference>
<dbReference type="InterPro" id="IPR003439">
    <property type="entry name" value="ABC_transporter-like_ATP-bd"/>
</dbReference>
<proteinExistence type="inferred from homology"/>
<keyword evidence="3" id="KW-0547">Nucleotide-binding</keyword>
<dbReference type="EMBL" id="FNCN01000009">
    <property type="protein sequence ID" value="SDG94940.1"/>
    <property type="molecule type" value="Genomic_DNA"/>
</dbReference>
<dbReference type="Pfam" id="PF00005">
    <property type="entry name" value="ABC_tran"/>
    <property type="match status" value="2"/>
</dbReference>
<feature type="domain" description="ABC transporter" evidence="6">
    <location>
        <begin position="4"/>
        <end position="257"/>
    </location>
</feature>
<feature type="domain" description="ABC transporter" evidence="6">
    <location>
        <begin position="294"/>
        <end position="534"/>
    </location>
</feature>
<dbReference type="STRING" id="504805.SAMN05421505_109220"/>
<name>A0A1G7YGE0_9ACTN</name>
<dbReference type="Pfam" id="PF08352">
    <property type="entry name" value="oligo_HPY"/>
    <property type="match status" value="2"/>
</dbReference>
<evidence type="ECO:0000256" key="4">
    <source>
        <dbReference type="ARBA" id="ARBA00022840"/>
    </source>
</evidence>
<dbReference type="OrthoDB" id="2986442at2"/>
<evidence type="ECO:0000259" key="6">
    <source>
        <dbReference type="PROSITE" id="PS50893"/>
    </source>
</evidence>
<dbReference type="InterPro" id="IPR017871">
    <property type="entry name" value="ABC_transporter-like_CS"/>
</dbReference>
<organism evidence="7 8">
    <name type="scientific">Sinosporangium album</name>
    <dbReference type="NCBI Taxonomy" id="504805"/>
    <lineage>
        <taxon>Bacteria</taxon>
        <taxon>Bacillati</taxon>
        <taxon>Actinomycetota</taxon>
        <taxon>Actinomycetes</taxon>
        <taxon>Streptosporangiales</taxon>
        <taxon>Streptosporangiaceae</taxon>
        <taxon>Sinosporangium</taxon>
    </lineage>
</organism>
<dbReference type="SMART" id="SM00382">
    <property type="entry name" value="AAA"/>
    <property type="match status" value="2"/>
</dbReference>
<dbReference type="GO" id="GO:0015833">
    <property type="term" value="P:peptide transport"/>
    <property type="evidence" value="ECO:0007669"/>
    <property type="project" value="InterPro"/>
</dbReference>
<dbReference type="Proteomes" id="UP000198923">
    <property type="component" value="Unassembled WGS sequence"/>
</dbReference>
<evidence type="ECO:0000256" key="2">
    <source>
        <dbReference type="ARBA" id="ARBA00022448"/>
    </source>
</evidence>
<evidence type="ECO:0000256" key="3">
    <source>
        <dbReference type="ARBA" id="ARBA00022741"/>
    </source>
</evidence>
<protein>
    <submittedName>
        <fullName evidence="7">Peptide/nickel transport system ATP-binding protein</fullName>
    </submittedName>
</protein>
<accession>A0A1G7YGE0</accession>
<evidence type="ECO:0000313" key="8">
    <source>
        <dbReference type="Proteomes" id="UP000198923"/>
    </source>
</evidence>
<gene>
    <name evidence="7" type="ORF">SAMN05421505_109220</name>
</gene>
<dbReference type="PROSITE" id="PS50893">
    <property type="entry name" value="ABC_TRANSPORTER_2"/>
    <property type="match status" value="2"/>
</dbReference>
<dbReference type="PANTHER" id="PTHR43776:SF7">
    <property type="entry name" value="D,D-DIPEPTIDE TRANSPORT ATP-BINDING PROTEIN DDPF-RELATED"/>
    <property type="match status" value="1"/>
</dbReference>
<dbReference type="NCBIfam" id="NF008453">
    <property type="entry name" value="PRK11308.1"/>
    <property type="match status" value="2"/>
</dbReference>
<dbReference type="InterPro" id="IPR013563">
    <property type="entry name" value="Oligopep_ABC_C"/>
</dbReference>
<dbReference type="NCBIfam" id="NF007739">
    <property type="entry name" value="PRK10419.1"/>
    <property type="match status" value="2"/>
</dbReference>
<keyword evidence="2" id="KW-0813">Transport</keyword>
<sequence>MTLVQVENLTLRFAGRAKPAVDGVSFEIQAGECLALVGESGAGKSLTARALFGLTGRNTEVSARALRIDGHDVTAFTERQWQALRGATVGMVLQDAMVSLDPLRRIGDEIAEPIHIHARRRGLARGAPAGVAERVIELLRQVGVPDPEARRGSYPHELSGGLRQRALIASALAADPALIVADEPTTALDVIVQEQILRLLGDAKAAGRGLLLISHDLGVVSRLADRVAVMKDGAIVETGPAAALVSAPTHPYTRTLVDALPDRRPADPAARPNGTAGPAADVKTVPRPDGTPVLTVTGVGKTYGTAGRQRRALHNVSLTVRPGETLGIVGESGSGKSTLARIALGLLPPDEGDVLLHGKPWSSIPERLRRSRRATIQLIHQNPTAAFDPRFTVADIVGEGVTERGRTARRARITELLRQVGLDEDFLTRRPHHMSGGQRQRVAIARALAPRPALLICDEPVSALDVSIQAQILDLLADLQHETGVAMLFITHSLSVVRRISHRVAIMKDGHILEEGPTAAVFAAPRHPYARQLLAASLLPVP</sequence>
<comment type="similarity">
    <text evidence="1">Belongs to the ABC transporter superfamily.</text>
</comment>
<dbReference type="CDD" id="cd03257">
    <property type="entry name" value="ABC_NikE_OppD_transporters"/>
    <property type="match status" value="2"/>
</dbReference>
<dbReference type="GO" id="GO:0055085">
    <property type="term" value="P:transmembrane transport"/>
    <property type="evidence" value="ECO:0007669"/>
    <property type="project" value="UniProtKB-ARBA"/>
</dbReference>
<keyword evidence="8" id="KW-1185">Reference proteome</keyword>
<dbReference type="GO" id="GO:0016887">
    <property type="term" value="F:ATP hydrolysis activity"/>
    <property type="evidence" value="ECO:0007669"/>
    <property type="project" value="InterPro"/>
</dbReference>
<dbReference type="InterPro" id="IPR027417">
    <property type="entry name" value="P-loop_NTPase"/>
</dbReference>
<dbReference type="GO" id="GO:0005524">
    <property type="term" value="F:ATP binding"/>
    <property type="evidence" value="ECO:0007669"/>
    <property type="project" value="UniProtKB-KW"/>
</dbReference>
<evidence type="ECO:0000313" key="7">
    <source>
        <dbReference type="EMBL" id="SDG94940.1"/>
    </source>
</evidence>
<dbReference type="Gene3D" id="3.40.50.300">
    <property type="entry name" value="P-loop containing nucleotide triphosphate hydrolases"/>
    <property type="match status" value="2"/>
</dbReference>
<dbReference type="PROSITE" id="PS00211">
    <property type="entry name" value="ABC_TRANSPORTER_1"/>
    <property type="match status" value="1"/>
</dbReference>
<dbReference type="PANTHER" id="PTHR43776">
    <property type="entry name" value="TRANSPORT ATP-BINDING PROTEIN"/>
    <property type="match status" value="1"/>
</dbReference>
<dbReference type="SUPFAM" id="SSF52540">
    <property type="entry name" value="P-loop containing nucleoside triphosphate hydrolases"/>
    <property type="match status" value="2"/>
</dbReference>
<dbReference type="RefSeq" id="WP_093170523.1">
    <property type="nucleotide sequence ID" value="NZ_FNCN01000009.1"/>
</dbReference>
<dbReference type="InterPro" id="IPR050319">
    <property type="entry name" value="ABC_transp_ATP-bind"/>
</dbReference>
<dbReference type="AlphaFoldDB" id="A0A1G7YGE0"/>
<evidence type="ECO:0000256" key="1">
    <source>
        <dbReference type="ARBA" id="ARBA00005417"/>
    </source>
</evidence>
<keyword evidence="4 7" id="KW-0067">ATP-binding</keyword>
<feature type="region of interest" description="Disordered" evidence="5">
    <location>
        <begin position="262"/>
        <end position="293"/>
    </location>
</feature>